<evidence type="ECO:0000256" key="11">
    <source>
        <dbReference type="SAM" id="Phobius"/>
    </source>
</evidence>
<dbReference type="PROSITE" id="PS50088">
    <property type="entry name" value="ANK_REPEAT"/>
    <property type="match status" value="1"/>
</dbReference>
<dbReference type="Pfam" id="PF00023">
    <property type="entry name" value="Ank"/>
    <property type="match status" value="1"/>
</dbReference>
<gene>
    <name evidence="13" type="ORF">g.21400</name>
    <name evidence="14" type="ORF">g.21401</name>
</gene>
<dbReference type="GO" id="GO:0051480">
    <property type="term" value="P:regulation of cytosolic calcium ion concentration"/>
    <property type="evidence" value="ECO:0007669"/>
    <property type="project" value="TreeGrafter"/>
</dbReference>
<feature type="transmembrane region" description="Helical" evidence="11">
    <location>
        <begin position="444"/>
        <end position="465"/>
    </location>
</feature>
<dbReference type="GO" id="GO:0034703">
    <property type="term" value="C:cation channel complex"/>
    <property type="evidence" value="ECO:0007669"/>
    <property type="project" value="UniProtKB-ARBA"/>
</dbReference>
<dbReference type="EMBL" id="GEDC01015467">
    <property type="protein sequence ID" value="JAS21831.1"/>
    <property type="molecule type" value="Transcribed_RNA"/>
</dbReference>
<accession>A0A1B6D830</accession>
<dbReference type="SUPFAM" id="SSF48403">
    <property type="entry name" value="Ankyrin repeat"/>
    <property type="match status" value="1"/>
</dbReference>
<dbReference type="PRINTS" id="PR01097">
    <property type="entry name" value="TRNSRECEPTRP"/>
</dbReference>
<dbReference type="PANTHER" id="PTHR10117">
    <property type="entry name" value="TRANSIENT RECEPTOR POTENTIAL CHANNEL"/>
    <property type="match status" value="1"/>
</dbReference>
<dbReference type="PROSITE" id="PS50297">
    <property type="entry name" value="ANK_REP_REGION"/>
    <property type="match status" value="1"/>
</dbReference>
<dbReference type="GO" id="GO:0015279">
    <property type="term" value="F:store-operated calcium channel activity"/>
    <property type="evidence" value="ECO:0007669"/>
    <property type="project" value="TreeGrafter"/>
</dbReference>
<dbReference type="Gene3D" id="1.25.40.20">
    <property type="entry name" value="Ankyrin repeat-containing domain"/>
    <property type="match status" value="1"/>
</dbReference>
<feature type="domain" description="Transient receptor ion channel" evidence="12">
    <location>
        <begin position="187"/>
        <end position="251"/>
    </location>
</feature>
<evidence type="ECO:0000256" key="1">
    <source>
        <dbReference type="ARBA" id="ARBA00004141"/>
    </source>
</evidence>
<keyword evidence="8 11" id="KW-0472">Membrane</keyword>
<dbReference type="Pfam" id="PF12796">
    <property type="entry name" value="Ank_2"/>
    <property type="match status" value="1"/>
</dbReference>
<organism evidence="13">
    <name type="scientific">Clastoptera arizonana</name>
    <name type="common">Arizona spittle bug</name>
    <dbReference type="NCBI Taxonomy" id="38151"/>
    <lineage>
        <taxon>Eukaryota</taxon>
        <taxon>Metazoa</taxon>
        <taxon>Ecdysozoa</taxon>
        <taxon>Arthropoda</taxon>
        <taxon>Hexapoda</taxon>
        <taxon>Insecta</taxon>
        <taxon>Pterygota</taxon>
        <taxon>Neoptera</taxon>
        <taxon>Paraneoptera</taxon>
        <taxon>Hemiptera</taxon>
        <taxon>Auchenorrhyncha</taxon>
        <taxon>Cercopoidea</taxon>
        <taxon>Clastopteridae</taxon>
        <taxon>Clastoptera</taxon>
    </lineage>
</organism>
<feature type="transmembrane region" description="Helical" evidence="11">
    <location>
        <begin position="406"/>
        <end position="423"/>
    </location>
</feature>
<comment type="subcellular location">
    <subcellularLocation>
        <location evidence="1">Membrane</location>
        <topology evidence="1">Multi-pass membrane protein</topology>
    </subcellularLocation>
</comment>
<evidence type="ECO:0000256" key="4">
    <source>
        <dbReference type="ARBA" id="ARBA00022737"/>
    </source>
</evidence>
<evidence type="ECO:0000256" key="9">
    <source>
        <dbReference type="ARBA" id="ARBA00023303"/>
    </source>
</evidence>
<dbReference type="Pfam" id="PF00520">
    <property type="entry name" value="Ion_trans"/>
    <property type="match status" value="1"/>
</dbReference>
<evidence type="ECO:0000256" key="8">
    <source>
        <dbReference type="ARBA" id="ARBA00023136"/>
    </source>
</evidence>
<keyword evidence="3 11" id="KW-0812">Transmembrane</keyword>
<keyword evidence="2" id="KW-0813">Transport</keyword>
<feature type="transmembrane region" description="Helical" evidence="11">
    <location>
        <begin position="340"/>
        <end position="360"/>
    </location>
</feature>
<feature type="transmembrane region" description="Helical" evidence="11">
    <location>
        <begin position="485"/>
        <end position="505"/>
    </location>
</feature>
<dbReference type="SMART" id="SM00248">
    <property type="entry name" value="ANK"/>
    <property type="match status" value="2"/>
</dbReference>
<feature type="transmembrane region" description="Helical" evidence="11">
    <location>
        <begin position="526"/>
        <end position="550"/>
    </location>
</feature>
<feature type="transmembrane region" description="Helical" evidence="11">
    <location>
        <begin position="376"/>
        <end position="394"/>
    </location>
</feature>
<evidence type="ECO:0000256" key="7">
    <source>
        <dbReference type="ARBA" id="ARBA00023065"/>
    </source>
</evidence>
<evidence type="ECO:0000313" key="14">
    <source>
        <dbReference type="EMBL" id="JAS31790.1"/>
    </source>
</evidence>
<feature type="transmembrane region" description="Helical" evidence="11">
    <location>
        <begin position="619"/>
        <end position="641"/>
    </location>
</feature>
<dbReference type="SMART" id="SM01420">
    <property type="entry name" value="TRP_2"/>
    <property type="match status" value="1"/>
</dbReference>
<feature type="repeat" description="ANK" evidence="10">
    <location>
        <begin position="152"/>
        <end position="184"/>
    </location>
</feature>
<evidence type="ECO:0000256" key="3">
    <source>
        <dbReference type="ARBA" id="ARBA00022692"/>
    </source>
</evidence>
<dbReference type="InterPro" id="IPR002153">
    <property type="entry name" value="TRPC_channel"/>
</dbReference>
<evidence type="ECO:0000313" key="13">
    <source>
        <dbReference type="EMBL" id="JAS21831.1"/>
    </source>
</evidence>
<dbReference type="GO" id="GO:0070679">
    <property type="term" value="F:inositol 1,4,5 trisphosphate binding"/>
    <property type="evidence" value="ECO:0007669"/>
    <property type="project" value="TreeGrafter"/>
</dbReference>
<dbReference type="EMBL" id="GEDC01005508">
    <property type="protein sequence ID" value="JAS31790.1"/>
    <property type="molecule type" value="Transcribed_RNA"/>
</dbReference>
<evidence type="ECO:0000256" key="6">
    <source>
        <dbReference type="ARBA" id="ARBA00023043"/>
    </source>
</evidence>
<keyword evidence="5 11" id="KW-1133">Transmembrane helix</keyword>
<evidence type="ECO:0000256" key="5">
    <source>
        <dbReference type="ARBA" id="ARBA00022989"/>
    </source>
</evidence>
<keyword evidence="9" id="KW-0407">Ion channel</keyword>
<evidence type="ECO:0000259" key="12">
    <source>
        <dbReference type="SMART" id="SM01420"/>
    </source>
</evidence>
<evidence type="ECO:0000256" key="2">
    <source>
        <dbReference type="ARBA" id="ARBA00022448"/>
    </source>
</evidence>
<dbReference type="Pfam" id="PF08344">
    <property type="entry name" value="TRP_2"/>
    <property type="match status" value="1"/>
</dbReference>
<dbReference type="Gene3D" id="1.10.287.70">
    <property type="match status" value="1"/>
</dbReference>
<dbReference type="GO" id="GO:0005886">
    <property type="term" value="C:plasma membrane"/>
    <property type="evidence" value="ECO:0007669"/>
    <property type="project" value="TreeGrafter"/>
</dbReference>
<dbReference type="InterPro" id="IPR013555">
    <property type="entry name" value="TRP_dom"/>
</dbReference>
<dbReference type="AlphaFoldDB" id="A0A1B6D830"/>
<evidence type="ECO:0000256" key="10">
    <source>
        <dbReference type="PROSITE-ProRule" id="PRU00023"/>
    </source>
</evidence>
<dbReference type="InterPro" id="IPR005821">
    <property type="entry name" value="Ion_trans_dom"/>
</dbReference>
<dbReference type="PANTHER" id="PTHR10117:SF54">
    <property type="entry name" value="TRANSIENT RECEPTOR POTENTIAL-GAMMA PROTEIN"/>
    <property type="match status" value="1"/>
</dbReference>
<proteinExistence type="predicted"/>
<keyword evidence="4" id="KW-0677">Repeat</keyword>
<dbReference type="InterPro" id="IPR002110">
    <property type="entry name" value="Ankyrin_rpt"/>
</dbReference>
<dbReference type="InterPro" id="IPR036770">
    <property type="entry name" value="Ankyrin_rpt-contain_sf"/>
</dbReference>
<sequence length="740" mass="85596">MSIPYAYLKNEEIPSRRPHSQELEVVNNEHGELNRKSSIFLPHLQGSEKTFFNLVSEGDIHAVQEFLSRLQTFNLNCTNFQGVSALHLAVQKNNEVMVDFLLSKKNMDVHDCALHATRNNQPKILSLILDRLKDKNPEFEFLPCVDSPEFPDNITPLMLAAQCGHYEIIHLLLERNHKINLPHRPHCFCPHECLFTMATQDPLSTTSGKFEIYKALSNPAYICHTSNDPILTVFHLVKEMKELAAMFRTFHKQYEELAAETELFAVDLIGCCRSSEEVEIVLNNHYGTKFSEDIRFPRLILAMDYKQKHFVAHTNVQQVLESNWTATWYKWRSYSQTTKMFYVIFRLFMLPVVIVVSLFLPGSDWAKFYSIPINKMLNYLSSYFVFLGLLYMYSSRERKGQIHEENLSWLEIILCIFVVSNIISSGRMCILQGAKRFFRFKWNLYDVINEIIYLTAFLFLIGALFKDKEINLERKFWGFLDPQLLSEGFFCIGTVLSFLRLLYMCQLNYEIGPMQVSLGKMTNDCAKFSMIFSIIIMSFTAGLCHLYEYYDGMVQIDPETKIESRQESSFVSTFDTFKVLFWGIFSMSSQEAADVVIENLPSGSDDVIGLMNEHHFTEAVGYILFAAYMVLIVIVVLNMLIATMSNTFQMVTDNVDIEWVFGKTEVYLHFMSQTILPPPFNFLPSVAGSGLLNKICGKILSPKKVDEKDKDLDIEFPELMSQLLIRYFKKKKDADEKNFI</sequence>
<name>A0A1B6D830_9HEMI</name>
<keyword evidence="7" id="KW-0406">Ion transport</keyword>
<protein>
    <recommendedName>
        <fullName evidence="12">Transient receptor ion channel domain-containing protein</fullName>
    </recommendedName>
</protein>
<keyword evidence="6 10" id="KW-0040">ANK repeat</keyword>
<reference evidence="13" key="1">
    <citation type="submission" date="2015-12" db="EMBL/GenBank/DDBJ databases">
        <title>De novo transcriptome assembly of four potential Pierce s Disease insect vectors from Arizona vineyards.</title>
        <authorList>
            <person name="Tassone E.E."/>
        </authorList>
    </citation>
    <scope>NUCLEOTIDE SEQUENCE</scope>
</reference>